<evidence type="ECO:0000256" key="2">
    <source>
        <dbReference type="SAM" id="SignalP"/>
    </source>
</evidence>
<dbReference type="AlphaFoldDB" id="A0A238VUL9"/>
<gene>
    <name evidence="3" type="ORF">SAMN06265371_102111</name>
</gene>
<evidence type="ECO:0000313" key="3">
    <source>
        <dbReference type="EMBL" id="SNR37938.1"/>
    </source>
</evidence>
<evidence type="ECO:0000313" key="4">
    <source>
        <dbReference type="Proteomes" id="UP000198384"/>
    </source>
</evidence>
<proteinExistence type="predicted"/>
<keyword evidence="4" id="KW-1185">Reference proteome</keyword>
<feature type="signal peptide" evidence="2">
    <location>
        <begin position="1"/>
        <end position="24"/>
    </location>
</feature>
<dbReference type="EMBL" id="FZNT01000002">
    <property type="protein sequence ID" value="SNR37938.1"/>
    <property type="molecule type" value="Genomic_DNA"/>
</dbReference>
<protein>
    <recommendedName>
        <fullName evidence="5">LTXXQ motif family protein</fullName>
    </recommendedName>
</protein>
<dbReference type="RefSeq" id="WP_089380322.1">
    <property type="nucleotide sequence ID" value="NZ_FZNT01000002.1"/>
</dbReference>
<feature type="compositionally biased region" description="Gly residues" evidence="1">
    <location>
        <begin position="29"/>
        <end position="38"/>
    </location>
</feature>
<dbReference type="Proteomes" id="UP000198384">
    <property type="component" value="Unassembled WGS sequence"/>
</dbReference>
<reference evidence="3 4" key="1">
    <citation type="submission" date="2017-06" db="EMBL/GenBank/DDBJ databases">
        <authorList>
            <person name="Kim H.J."/>
            <person name="Triplett B.A."/>
        </authorList>
    </citation>
    <scope>NUCLEOTIDE SEQUENCE [LARGE SCALE GENOMIC DNA]</scope>
    <source>
        <strain evidence="3 4">DSM 29150</strain>
    </source>
</reference>
<keyword evidence="2" id="KW-0732">Signal</keyword>
<feature type="chain" id="PRO_5012059658" description="LTXXQ motif family protein" evidence="2">
    <location>
        <begin position="25"/>
        <end position="137"/>
    </location>
</feature>
<evidence type="ECO:0008006" key="5">
    <source>
        <dbReference type="Google" id="ProtNLM"/>
    </source>
</evidence>
<sequence>MKLKMRKIWKLVVVALVITTSAFAQQRGQQGGQRGGGKQAPPELPTSKEIKTMVSNLSGELLLSDEQEEQVLELYTLHFEEVENKTKSGRPDRNEMEELKEDFENEVKAVLTEEQQELFTAYLKKNSKKRKSKRKIN</sequence>
<feature type="region of interest" description="Disordered" evidence="1">
    <location>
        <begin position="25"/>
        <end position="47"/>
    </location>
</feature>
<name>A0A238VUL9_9FLAO</name>
<dbReference type="OrthoDB" id="1448836at2"/>
<accession>A0A238VUL9</accession>
<evidence type="ECO:0000256" key="1">
    <source>
        <dbReference type="SAM" id="MobiDB-lite"/>
    </source>
</evidence>
<organism evidence="3 4">
    <name type="scientific">Lutibacter agarilyticus</name>
    <dbReference type="NCBI Taxonomy" id="1109740"/>
    <lineage>
        <taxon>Bacteria</taxon>
        <taxon>Pseudomonadati</taxon>
        <taxon>Bacteroidota</taxon>
        <taxon>Flavobacteriia</taxon>
        <taxon>Flavobacteriales</taxon>
        <taxon>Flavobacteriaceae</taxon>
        <taxon>Lutibacter</taxon>
    </lineage>
</organism>